<dbReference type="EMBL" id="JBHSOD010000056">
    <property type="protein sequence ID" value="MFC5889364.1"/>
    <property type="molecule type" value="Genomic_DNA"/>
</dbReference>
<feature type="compositionally biased region" description="Low complexity" evidence="1">
    <location>
        <begin position="902"/>
        <end position="914"/>
    </location>
</feature>
<evidence type="ECO:0000256" key="2">
    <source>
        <dbReference type="SAM" id="Phobius"/>
    </source>
</evidence>
<feature type="compositionally biased region" description="Low complexity" evidence="1">
    <location>
        <begin position="158"/>
        <end position="173"/>
    </location>
</feature>
<feature type="compositionally biased region" description="Low complexity" evidence="1">
    <location>
        <begin position="304"/>
        <end position="322"/>
    </location>
</feature>
<feature type="transmembrane region" description="Helical" evidence="2">
    <location>
        <begin position="1030"/>
        <end position="1052"/>
    </location>
</feature>
<accession>A0ABW1F647</accession>
<name>A0ABW1F647_9ACTN</name>
<dbReference type="Gene3D" id="2.60.40.1800">
    <property type="match status" value="1"/>
</dbReference>
<keyword evidence="6" id="KW-1185">Reference proteome</keyword>
<comment type="caution">
    <text evidence="5">The sequence shown here is derived from an EMBL/GenBank/DDBJ whole genome shotgun (WGS) entry which is preliminary data.</text>
</comment>
<protein>
    <submittedName>
        <fullName evidence="5">Ig-like domain-containing protein</fullName>
    </submittedName>
</protein>
<feature type="compositionally biased region" description="Low complexity" evidence="1">
    <location>
        <begin position="922"/>
        <end position="999"/>
    </location>
</feature>
<reference evidence="6" key="1">
    <citation type="journal article" date="2019" name="Int. J. Syst. Evol. Microbiol.">
        <title>The Global Catalogue of Microorganisms (GCM) 10K type strain sequencing project: providing services to taxonomists for standard genome sequencing and annotation.</title>
        <authorList>
            <consortium name="The Broad Institute Genomics Platform"/>
            <consortium name="The Broad Institute Genome Sequencing Center for Infectious Disease"/>
            <person name="Wu L."/>
            <person name="Ma J."/>
        </authorList>
    </citation>
    <scope>NUCLEOTIDE SEQUENCE [LARGE SCALE GENOMIC DNA]</scope>
    <source>
        <strain evidence="6">CGMCC 4.1469</strain>
    </source>
</reference>
<keyword evidence="2" id="KW-0812">Transmembrane</keyword>
<keyword evidence="2" id="KW-0472">Membrane</keyword>
<dbReference type="Pfam" id="PF20009">
    <property type="entry name" value="GEVED"/>
    <property type="match status" value="1"/>
</dbReference>
<dbReference type="Gene3D" id="3.30.420.430">
    <property type="match status" value="2"/>
</dbReference>
<gene>
    <name evidence="5" type="ORF">ACFP0N_30790</name>
</gene>
<feature type="compositionally biased region" description="Low complexity" evidence="1">
    <location>
        <begin position="872"/>
        <end position="892"/>
    </location>
</feature>
<evidence type="ECO:0000259" key="4">
    <source>
        <dbReference type="Pfam" id="PF20009"/>
    </source>
</evidence>
<dbReference type="InterPro" id="IPR045474">
    <property type="entry name" value="GEVED"/>
</dbReference>
<keyword evidence="2" id="KW-1133">Transmembrane helix</keyword>
<evidence type="ECO:0000256" key="1">
    <source>
        <dbReference type="SAM" id="MobiDB-lite"/>
    </source>
</evidence>
<evidence type="ECO:0000313" key="6">
    <source>
        <dbReference type="Proteomes" id="UP001596067"/>
    </source>
</evidence>
<feature type="region of interest" description="Disordered" evidence="1">
    <location>
        <begin position="791"/>
        <end position="833"/>
    </location>
</feature>
<dbReference type="Pfam" id="PF19077">
    <property type="entry name" value="Big_13"/>
    <property type="match status" value="2"/>
</dbReference>
<dbReference type="RefSeq" id="WP_313764601.1">
    <property type="nucleotide sequence ID" value="NZ_BAAAVH010000071.1"/>
</dbReference>
<dbReference type="InterPro" id="IPR044016">
    <property type="entry name" value="Big_13"/>
</dbReference>
<feature type="compositionally biased region" description="Polar residues" evidence="1">
    <location>
        <begin position="174"/>
        <end position="189"/>
    </location>
</feature>
<feature type="domain" description="GEVED" evidence="4">
    <location>
        <begin position="385"/>
        <end position="456"/>
    </location>
</feature>
<evidence type="ECO:0000313" key="5">
    <source>
        <dbReference type="EMBL" id="MFC5889364.1"/>
    </source>
</evidence>
<dbReference type="NCBIfam" id="NF033510">
    <property type="entry name" value="Ca_tandemer"/>
    <property type="match status" value="2"/>
</dbReference>
<feature type="region of interest" description="Disordered" evidence="1">
    <location>
        <begin position="872"/>
        <end position="1030"/>
    </location>
</feature>
<feature type="domain" description="Bacterial Ig-like" evidence="3">
    <location>
        <begin position="568"/>
        <end position="652"/>
    </location>
</feature>
<dbReference type="Proteomes" id="UP001596067">
    <property type="component" value="Unassembled WGS sequence"/>
</dbReference>
<feature type="region of interest" description="Disordered" evidence="1">
    <location>
        <begin position="1"/>
        <end position="31"/>
    </location>
</feature>
<feature type="region of interest" description="Disordered" evidence="1">
    <location>
        <begin position="158"/>
        <end position="192"/>
    </location>
</feature>
<feature type="domain" description="Bacterial Ig-like" evidence="3">
    <location>
        <begin position="669"/>
        <end position="750"/>
    </location>
</feature>
<proteinExistence type="predicted"/>
<evidence type="ECO:0000259" key="3">
    <source>
        <dbReference type="Pfam" id="PF19077"/>
    </source>
</evidence>
<sequence>MSRQFSREAAPSAPAPDRHGAPAARGRRLRPAAAGASAALAAGLLIGWNPPPSAAQQSPDGWSGEHRAVLPSGLTVQLDFAAAPGTAVIAEPGELADRSGGGRAAALYTDGLRPGDPAQAFRIAPERSQADGSWRTVGTLQLTFSRAVRNPRLHLSGLAGTATGKGGSTSTATRLTLTGGSPSAPTLVNRTDWPGWTVDGNTLAPAGADGADDGSAGSAAEGSLELVGTFRTAVFRVELRSTARAGSSTPPEPLDQAYTVTLDEGVSTAPQVYGNASHLLSDLFLGADAGATGPNARRPATGDGTAPKAVPAGVPAGADGEPLVQLDHGAGRRSVWSSPAPPQLQPGHGDYQGADPAISYPAEAAIGRYYRLTVPVSVGGAPATLAGWIDFDRNGRFDATERVQAELQPGADSATLEWTVPSNAASGETWARLRIGRDAAQLVPAGGFADSGQVSDQRIRLTVGAARPEIAAPVDGAVVADARPQVRGGGAVAGATVEVRDGDGVLCRARVERTGDWACRPGAPLGAGPHSLTPVETTSGGLVLRGEPVRITVKTAPPAAPVLTVPEFTNDPGLQLTGTGEAGSTVSVVDEPAGARGGPAVELCSTAVRSDGAWSCLPVENLPDGRHRLTPSAVDAAGNRTTGRAAGLVVDTVPPDRPVLTVPAAGETVRVARPKLAGRAEPGATVIVTARSGRAASAERIVACGATAAVDGSWVCTANRDLVDGEQWLVVTATDQAGNGTAADAVAVTVRASAPSATAVPAAPSASAPASASAAPSVAVTPTVTPTVTVPAAPSAPATSAPAPGGAPTGGAPSPAASPAGVTASTPPAVSPSAASASASVAVPVPAAPATPAVEPVPVPVPPGLLPITVPPVTGTSAPDASAAPAAVGAQPPSAPTAAGGTTSSPLPSGSPSASPAPPVAPSAVSSPSPSSPSSQSPSPSASPVSPSATPSVTPSDSRPAAPSTAPAAAAATATTHSATATTSAAAAVAAGRSAAEPSRALAAPPVDRPTGPGAEASQTASDHSRSDGWRGGLAGVLLLLAGVGLITRRVFARGPGRRRR</sequence>
<organism evidence="5 6">
    <name type="scientific">Kitasatospora aburaviensis</name>
    <dbReference type="NCBI Taxonomy" id="67265"/>
    <lineage>
        <taxon>Bacteria</taxon>
        <taxon>Bacillati</taxon>
        <taxon>Actinomycetota</taxon>
        <taxon>Actinomycetes</taxon>
        <taxon>Kitasatosporales</taxon>
        <taxon>Streptomycetaceae</taxon>
        <taxon>Kitasatospora</taxon>
    </lineage>
</organism>
<feature type="region of interest" description="Disordered" evidence="1">
    <location>
        <begin position="294"/>
        <end position="355"/>
    </location>
</feature>